<feature type="signal peptide" evidence="1">
    <location>
        <begin position="1"/>
        <end position="18"/>
    </location>
</feature>
<dbReference type="PROSITE" id="PS50022">
    <property type="entry name" value="FA58C_3"/>
    <property type="match status" value="1"/>
</dbReference>
<sequence>MLRSLAALWLATAALAHAASPAAPVPGLLDDLRDAAPWQASASDQVQARLERDARDGSLCLHYDFAGVSGYAVMRRTLPLDWPADFTFTARLKGEGAANDVQLKWVDASGDNVWWVNKTAQVLPGELSDWRFHRRHVDFAWGPQTDRTLRRTQAIELVVAAGRAGAGGHGRLCLAQLALQPREPDPATWPEPIRQATPTALTLDFGRVREFNGLALRWPTDGPHPAVQLQASDDGRHWRRLRRVAAGREALSAVFLPESEARWLRVQRAAPGPLPALALRSAAQWPTRDAMLAEQAAALPAGDLPRAYRGQQSYWTLVGVDGGGARSGLLSEDGALELGRAGPSLEPVLLPSNGQRITWAIASARHSLREGHLPMPRVHWTAPGLALDIEAAADGPADAPVLLARYTVRNTGTVSQSVRLLLAARPWQVNPPQQFLSTPGGAVPVRRLRWQQGALAIDQRPPLRPWPAPGRVSALAADAGLDLDALQAAPPLTTLHDPQAGASALMQWPMTLAPGEARSVFVEAPLAARGNGTAPASMQDVDTRFDAIATHWRSRLNRVQFTVPPEARPLVDTLRTSLAHMLLSRDGPALQPGTRSYARSWVRDGAMMVAGLVRLGELDAARAFVDWYAGHLFDSGKVPCCVDARGADPVVENDSHGQYLFMLAELWRHSGDAALLQRHWPRVQRVMAHLESLRQQTRSEAFRAPDKVHLFGLLPPSISHEGYSDKPAYAYWDDFWALRGVKDAVAIAQALGQASEAARWAAARDEFQRELMQSVAATARHHGIVWIAGAADRGDFDPTSTTVALSPAQAPLPPGLLAGTFNRYWQEALGRAGGSRPWKDYTPYELRNVGAFVRLWQPERAHALLRFFFGHQRPAGWNQWAEVVLPDAREPRFLGDMPHAWVSSDYIRSALDLFAFEREEGGGVVSLVIAAGLQPAWRRAGPVGVQGLGTPWGPLDWQLQPVAGGWQLQLPRALSPTAGTSPRLVLAWPGDGPLPQARHQGQVLPWDDNRRELPLPPPPAVIELIAPAQP</sequence>
<reference evidence="3 4" key="1">
    <citation type="submission" date="2024-04" db="EMBL/GenBank/DDBJ databases">
        <title>Novel species of the genus Ideonella isolated from streams.</title>
        <authorList>
            <person name="Lu H."/>
        </authorList>
    </citation>
    <scope>NUCLEOTIDE SEQUENCE [LARGE SCALE GENOMIC DNA]</scope>
    <source>
        <strain evidence="3 4">DXS22W</strain>
    </source>
</reference>
<dbReference type="SUPFAM" id="SSF49785">
    <property type="entry name" value="Galactose-binding domain-like"/>
    <property type="match status" value="2"/>
</dbReference>
<dbReference type="InterPro" id="IPR008979">
    <property type="entry name" value="Galactose-bd-like_sf"/>
</dbReference>
<feature type="domain" description="F5/8 type C" evidence="2">
    <location>
        <begin position="189"/>
        <end position="266"/>
    </location>
</feature>
<dbReference type="EMBL" id="JBBUTH010000003">
    <property type="protein sequence ID" value="MEK8049998.1"/>
    <property type="molecule type" value="Genomic_DNA"/>
</dbReference>
<organism evidence="3 4">
    <name type="scientific">Pseudaquabacterium inlustre</name>
    <dbReference type="NCBI Taxonomy" id="2984192"/>
    <lineage>
        <taxon>Bacteria</taxon>
        <taxon>Pseudomonadati</taxon>
        <taxon>Pseudomonadota</taxon>
        <taxon>Betaproteobacteria</taxon>
        <taxon>Burkholderiales</taxon>
        <taxon>Sphaerotilaceae</taxon>
        <taxon>Pseudaquabacterium</taxon>
    </lineage>
</organism>
<keyword evidence="4" id="KW-1185">Reference proteome</keyword>
<gene>
    <name evidence="3" type="ORF">AACH10_07095</name>
</gene>
<dbReference type="InterPro" id="IPR000421">
    <property type="entry name" value="FA58C"/>
</dbReference>
<dbReference type="SUPFAM" id="SSF48208">
    <property type="entry name" value="Six-hairpin glycosidases"/>
    <property type="match status" value="1"/>
</dbReference>
<protein>
    <recommendedName>
        <fullName evidence="2">F5/8 type C domain-containing protein</fullName>
    </recommendedName>
</protein>
<dbReference type="InterPro" id="IPR012341">
    <property type="entry name" value="6hp_glycosidase-like_sf"/>
</dbReference>
<evidence type="ECO:0000256" key="1">
    <source>
        <dbReference type="SAM" id="SignalP"/>
    </source>
</evidence>
<evidence type="ECO:0000313" key="3">
    <source>
        <dbReference type="EMBL" id="MEK8049998.1"/>
    </source>
</evidence>
<proteinExistence type="predicted"/>
<dbReference type="Gene3D" id="2.60.120.260">
    <property type="entry name" value="Galactose-binding domain-like"/>
    <property type="match status" value="1"/>
</dbReference>
<name>A0ABU9CE62_9BURK</name>
<dbReference type="InterPro" id="IPR008928">
    <property type="entry name" value="6-hairpin_glycosidase_sf"/>
</dbReference>
<evidence type="ECO:0000259" key="2">
    <source>
        <dbReference type="PROSITE" id="PS50022"/>
    </source>
</evidence>
<dbReference type="Proteomes" id="UP001365405">
    <property type="component" value="Unassembled WGS sequence"/>
</dbReference>
<comment type="caution">
    <text evidence="3">The sequence shown here is derived from an EMBL/GenBank/DDBJ whole genome shotgun (WGS) entry which is preliminary data.</text>
</comment>
<evidence type="ECO:0000313" key="4">
    <source>
        <dbReference type="Proteomes" id="UP001365405"/>
    </source>
</evidence>
<feature type="chain" id="PRO_5045334145" description="F5/8 type C domain-containing protein" evidence="1">
    <location>
        <begin position="19"/>
        <end position="1030"/>
    </location>
</feature>
<keyword evidence="1" id="KW-0732">Signal</keyword>
<dbReference type="RefSeq" id="WP_341409667.1">
    <property type="nucleotide sequence ID" value="NZ_JBBUTH010000003.1"/>
</dbReference>
<accession>A0ABU9CE62</accession>
<dbReference type="Gene3D" id="1.50.10.10">
    <property type="match status" value="1"/>
</dbReference>